<reference evidence="5" key="1">
    <citation type="journal article" date="2019" name="Int. J. Syst. Evol. Microbiol.">
        <title>The Global Catalogue of Microorganisms (GCM) 10K type strain sequencing project: providing services to taxonomists for standard genome sequencing and annotation.</title>
        <authorList>
            <consortium name="The Broad Institute Genomics Platform"/>
            <consortium name="The Broad Institute Genome Sequencing Center for Infectious Disease"/>
            <person name="Wu L."/>
            <person name="Ma J."/>
        </authorList>
    </citation>
    <scope>NUCLEOTIDE SEQUENCE [LARGE SCALE GENOMIC DNA]</scope>
    <source>
        <strain evidence="5">KCTC 22814</strain>
    </source>
</reference>
<protein>
    <submittedName>
        <fullName evidence="4">IPT/TIG domain-containing protein</fullName>
    </submittedName>
</protein>
<sequence>MKSIRKKIIRDCMGACIALSSLWLLACSSEVKPDPIGDPVVEGFSPEVGRAGTELIIRGNHFGDDVERVKVSVNNISAQVLAVTATKIYALVPAAAGTGAVKVTIDSKEFQPTASFTYEFVRKVQTYSGSGAAVSVDGSLRQASFNRPYWLAYDRKDDALFVLEEGRRVRRIKDGRVETVASLSGSINNPRSISMSLSADTLFIGNDNAGNNNNVSVAILTRNTGFRVQEDYVRSTNETRHVNFAGVHPVDGTLMFYCWPRKLYTWNKTENRVELLQDLVNVAGISGDYYANFSFSPDGREIYLVVKYPFIGVLKAGYDASSKRIVNGFQRLAGTGSWGARDGQGTEASFDQPAQSVVAADGSIFIAEKYNHMVRRVTPAGAVTRYAGDGGPGNQGFLEGDQFAAKFNEPEGIAIDKDGNIFIADLRNSRIRVIREE</sequence>
<dbReference type="InterPro" id="IPR014756">
    <property type="entry name" value="Ig_E-set"/>
</dbReference>
<dbReference type="Pfam" id="PF01436">
    <property type="entry name" value="NHL"/>
    <property type="match status" value="1"/>
</dbReference>
<dbReference type="Gene3D" id="2.120.10.30">
    <property type="entry name" value="TolB, C-terminal domain"/>
    <property type="match status" value="1"/>
</dbReference>
<dbReference type="InterPro" id="IPR002909">
    <property type="entry name" value="IPT_dom"/>
</dbReference>
<dbReference type="PANTHER" id="PTHR13833:SF71">
    <property type="entry name" value="NHL DOMAIN-CONTAINING PROTEIN"/>
    <property type="match status" value="1"/>
</dbReference>
<evidence type="ECO:0000313" key="5">
    <source>
        <dbReference type="Proteomes" id="UP001597525"/>
    </source>
</evidence>
<dbReference type="InterPro" id="IPR013783">
    <property type="entry name" value="Ig-like_fold"/>
</dbReference>
<dbReference type="EMBL" id="JBHUPB010000015">
    <property type="protein sequence ID" value="MFD2970033.1"/>
    <property type="molecule type" value="Genomic_DNA"/>
</dbReference>
<dbReference type="Pfam" id="PF01833">
    <property type="entry name" value="TIG"/>
    <property type="match status" value="1"/>
</dbReference>
<comment type="caution">
    <text evidence="4">The sequence shown here is derived from an EMBL/GenBank/DDBJ whole genome shotgun (WGS) entry which is preliminary data.</text>
</comment>
<name>A0ABW6BN09_9SPHI</name>
<dbReference type="Gene3D" id="2.60.40.10">
    <property type="entry name" value="Immunoglobulins"/>
    <property type="match status" value="1"/>
</dbReference>
<evidence type="ECO:0000313" key="4">
    <source>
        <dbReference type="EMBL" id="MFD2970033.1"/>
    </source>
</evidence>
<dbReference type="RefSeq" id="WP_320183516.1">
    <property type="nucleotide sequence ID" value="NZ_CP138332.1"/>
</dbReference>
<dbReference type="PANTHER" id="PTHR13833">
    <property type="match status" value="1"/>
</dbReference>
<proteinExistence type="predicted"/>
<dbReference type="SUPFAM" id="SSF101898">
    <property type="entry name" value="NHL repeat"/>
    <property type="match status" value="1"/>
</dbReference>
<organism evidence="4 5">
    <name type="scientific">Sphingobacterium bambusae</name>
    <dbReference type="NCBI Taxonomy" id="662858"/>
    <lineage>
        <taxon>Bacteria</taxon>
        <taxon>Pseudomonadati</taxon>
        <taxon>Bacteroidota</taxon>
        <taxon>Sphingobacteriia</taxon>
        <taxon>Sphingobacteriales</taxon>
        <taxon>Sphingobacteriaceae</taxon>
        <taxon>Sphingobacterium</taxon>
    </lineage>
</organism>
<feature type="chain" id="PRO_5045104913" evidence="2">
    <location>
        <begin position="27"/>
        <end position="437"/>
    </location>
</feature>
<dbReference type="InterPro" id="IPR011042">
    <property type="entry name" value="6-blade_b-propeller_TolB-like"/>
</dbReference>
<keyword evidence="5" id="KW-1185">Reference proteome</keyword>
<feature type="signal peptide" evidence="2">
    <location>
        <begin position="1"/>
        <end position="26"/>
    </location>
</feature>
<dbReference type="SUPFAM" id="SSF81296">
    <property type="entry name" value="E set domains"/>
    <property type="match status" value="1"/>
</dbReference>
<gene>
    <name evidence="4" type="ORF">ACFS7Y_21765</name>
</gene>
<evidence type="ECO:0000259" key="3">
    <source>
        <dbReference type="SMART" id="SM00429"/>
    </source>
</evidence>
<dbReference type="InterPro" id="IPR001258">
    <property type="entry name" value="NHL_repeat"/>
</dbReference>
<dbReference type="SMART" id="SM00429">
    <property type="entry name" value="IPT"/>
    <property type="match status" value="1"/>
</dbReference>
<evidence type="ECO:0000256" key="2">
    <source>
        <dbReference type="SAM" id="SignalP"/>
    </source>
</evidence>
<evidence type="ECO:0000256" key="1">
    <source>
        <dbReference type="ARBA" id="ARBA00022737"/>
    </source>
</evidence>
<dbReference type="CDD" id="cd00603">
    <property type="entry name" value="IPT_PCSR"/>
    <property type="match status" value="1"/>
</dbReference>
<dbReference type="PROSITE" id="PS51257">
    <property type="entry name" value="PROKAR_LIPOPROTEIN"/>
    <property type="match status" value="1"/>
</dbReference>
<dbReference type="Proteomes" id="UP001597525">
    <property type="component" value="Unassembled WGS sequence"/>
</dbReference>
<keyword evidence="2" id="KW-0732">Signal</keyword>
<feature type="domain" description="IPT/TIG" evidence="3">
    <location>
        <begin position="38"/>
        <end position="119"/>
    </location>
</feature>
<keyword evidence="1" id="KW-0677">Repeat</keyword>
<accession>A0ABW6BN09</accession>